<dbReference type="InParanoid" id="Q6CFP7"/>
<dbReference type="SUPFAM" id="SSF81901">
    <property type="entry name" value="HCP-like"/>
    <property type="match status" value="1"/>
</dbReference>
<accession>Q6CFP7</accession>
<organism evidence="2 3">
    <name type="scientific">Yarrowia lipolytica (strain CLIB 122 / E 150)</name>
    <name type="common">Yeast</name>
    <name type="synonym">Candida lipolytica</name>
    <dbReference type="NCBI Taxonomy" id="284591"/>
    <lineage>
        <taxon>Eukaryota</taxon>
        <taxon>Fungi</taxon>
        <taxon>Dikarya</taxon>
        <taxon>Ascomycota</taxon>
        <taxon>Saccharomycotina</taxon>
        <taxon>Dipodascomycetes</taxon>
        <taxon>Dipodascales</taxon>
        <taxon>Dipodascales incertae sedis</taxon>
        <taxon>Yarrowia</taxon>
    </lineage>
</organism>
<dbReference type="HOGENOM" id="CLU_861092_0_0_1"/>
<dbReference type="Gene3D" id="1.25.40.10">
    <property type="entry name" value="Tetratricopeptide repeat domain"/>
    <property type="match status" value="1"/>
</dbReference>
<name>Q6CFP7_YARLI</name>
<dbReference type="GO" id="GO:0032153">
    <property type="term" value="C:cell division site"/>
    <property type="evidence" value="ECO:0000318"/>
    <property type="project" value="GO_Central"/>
</dbReference>
<dbReference type="Proteomes" id="UP000001300">
    <property type="component" value="Chromosome B"/>
</dbReference>
<keyword evidence="3" id="KW-1185">Reference proteome</keyword>
<sequence>MSPGNAAYMNKHANRISKTPEAFDFEEFGASLESRESTRGNELRQTVSRDSHLRQTLSRDSQLTAVDLSPQQQRHSLSQPREMSPRQPSRDNLSPQPSRERRLSLPRDRRPTNPRETEDYSATINSVTNLQQDGKLEQAHNLMATVVTRSDLGWVSQNNEPGHVTPLLTLTLMYGLSLRHGWGGEKDETRAFRYICGAAVGLCHVSLTMLNKDTSESDKKTQMLHRSAMKTALSSLAQSLYELGNCYHYGWGVTLCSAVAQIYYECGAWLGDEDAQEQRGRLLGESNKFEEKKLGANWLRVAQRKEGHSTAGESWVWKEKYDE</sequence>
<evidence type="ECO:0000256" key="1">
    <source>
        <dbReference type="SAM" id="MobiDB-lite"/>
    </source>
</evidence>
<feature type="compositionally biased region" description="Polar residues" evidence="1">
    <location>
        <begin position="54"/>
        <end position="92"/>
    </location>
</feature>
<proteinExistence type="predicted"/>
<dbReference type="OrthoDB" id="2148946at2759"/>
<dbReference type="PANTHER" id="PTHR43628">
    <property type="entry name" value="ACTIVATOR OF C KINASE PROTEIN 1-RELATED"/>
    <property type="match status" value="1"/>
</dbReference>
<evidence type="ECO:0000313" key="2">
    <source>
        <dbReference type="EMBL" id="CAG82743.1"/>
    </source>
</evidence>
<feature type="region of interest" description="Disordered" evidence="1">
    <location>
        <begin position="29"/>
        <end position="124"/>
    </location>
</feature>
<gene>
    <name evidence="2" type="ORF">YALI0_B04994g</name>
</gene>
<dbReference type="VEuPathDB" id="FungiDB:YALI0_B04994g"/>
<dbReference type="AlphaFoldDB" id="Q6CFP7"/>
<dbReference type="GO" id="GO:0010972">
    <property type="term" value="P:negative regulation of G2/M transition of mitotic cell cycle"/>
    <property type="evidence" value="ECO:0000318"/>
    <property type="project" value="GO_Central"/>
</dbReference>
<reference evidence="2 3" key="1">
    <citation type="journal article" date="2004" name="Nature">
        <title>Genome evolution in yeasts.</title>
        <authorList>
            <consortium name="Genolevures"/>
            <person name="Dujon B."/>
            <person name="Sherman D."/>
            <person name="Fischer G."/>
            <person name="Durrens P."/>
            <person name="Casaregola S."/>
            <person name="Lafontaine I."/>
            <person name="de Montigny J."/>
            <person name="Marck C."/>
            <person name="Neuveglise C."/>
            <person name="Talla E."/>
            <person name="Goffard N."/>
            <person name="Frangeul L."/>
            <person name="Aigle M."/>
            <person name="Anthouard V."/>
            <person name="Babour A."/>
            <person name="Barbe V."/>
            <person name="Barnay S."/>
            <person name="Blanchin S."/>
            <person name="Beckerich J.M."/>
            <person name="Beyne E."/>
            <person name="Bleykasten C."/>
            <person name="Boisrame A."/>
            <person name="Boyer J."/>
            <person name="Cattolico L."/>
            <person name="Confanioleri F."/>
            <person name="de Daruvar A."/>
            <person name="Despons L."/>
            <person name="Fabre E."/>
            <person name="Fairhead C."/>
            <person name="Ferry-Dumazet H."/>
            <person name="Groppi A."/>
            <person name="Hantraye F."/>
            <person name="Hennequin C."/>
            <person name="Jauniaux N."/>
            <person name="Joyet P."/>
            <person name="Kachouri R."/>
            <person name="Kerrest A."/>
            <person name="Koszul R."/>
            <person name="Lemaire M."/>
            <person name="Lesur I."/>
            <person name="Ma L."/>
            <person name="Muller H."/>
            <person name="Nicaud J.M."/>
            <person name="Nikolski M."/>
            <person name="Oztas S."/>
            <person name="Ozier-Kalogeropoulos O."/>
            <person name="Pellenz S."/>
            <person name="Potier S."/>
            <person name="Richard G.F."/>
            <person name="Straub M.L."/>
            <person name="Suleau A."/>
            <person name="Swennene D."/>
            <person name="Tekaia F."/>
            <person name="Wesolowski-Louvel M."/>
            <person name="Westhof E."/>
            <person name="Wirth B."/>
            <person name="Zeniou-Meyer M."/>
            <person name="Zivanovic I."/>
            <person name="Bolotin-Fukuhara M."/>
            <person name="Thierry A."/>
            <person name="Bouchier C."/>
            <person name="Caudron B."/>
            <person name="Scarpelli C."/>
            <person name="Gaillardin C."/>
            <person name="Weissenbach J."/>
            <person name="Wincker P."/>
            <person name="Souciet J.L."/>
        </authorList>
    </citation>
    <scope>NUCLEOTIDE SEQUENCE [LARGE SCALE GENOMIC DNA]</scope>
    <source>
        <strain evidence="3">CLIB 122 / E 150</strain>
    </source>
</reference>
<dbReference type="InterPro" id="IPR052945">
    <property type="entry name" value="Mitotic_Regulator"/>
</dbReference>
<dbReference type="InterPro" id="IPR011990">
    <property type="entry name" value="TPR-like_helical_dom_sf"/>
</dbReference>
<evidence type="ECO:0000313" key="3">
    <source>
        <dbReference type="Proteomes" id="UP000001300"/>
    </source>
</evidence>
<feature type="compositionally biased region" description="Basic and acidic residues" evidence="1">
    <location>
        <begin position="98"/>
        <end position="118"/>
    </location>
</feature>
<dbReference type="PANTHER" id="PTHR43628:SF1">
    <property type="entry name" value="CHITIN SYNTHASE REGULATORY FACTOR 2-RELATED"/>
    <property type="match status" value="1"/>
</dbReference>
<dbReference type="EMBL" id="CR382128">
    <property type="protein sequence ID" value="CAG82743.1"/>
    <property type="molecule type" value="Genomic_DNA"/>
</dbReference>
<dbReference type="OMA" id="NKHANRI"/>
<dbReference type="STRING" id="284591.Q6CFP7"/>
<protein>
    <submittedName>
        <fullName evidence="2">YALI0B04994p</fullName>
    </submittedName>
</protein>
<feature type="compositionally biased region" description="Basic and acidic residues" evidence="1">
    <location>
        <begin position="33"/>
        <end position="53"/>
    </location>
</feature>